<dbReference type="Proteomes" id="UP000585050">
    <property type="component" value="Unassembled WGS sequence"/>
</dbReference>
<feature type="transmembrane region" description="Helical" evidence="1">
    <location>
        <begin position="100"/>
        <end position="121"/>
    </location>
</feature>
<comment type="caution">
    <text evidence="2">The sequence shown here is derived from an EMBL/GenBank/DDBJ whole genome shotgun (WGS) entry which is preliminary data.</text>
</comment>
<accession>A0A7X8SIH7</accession>
<gene>
    <name evidence="2" type="ORF">HGP29_06460</name>
</gene>
<evidence type="ECO:0000313" key="2">
    <source>
        <dbReference type="EMBL" id="NLR90839.1"/>
    </source>
</evidence>
<organism evidence="2 3">
    <name type="scientific">Flammeovirga agarivorans</name>
    <dbReference type="NCBI Taxonomy" id="2726742"/>
    <lineage>
        <taxon>Bacteria</taxon>
        <taxon>Pseudomonadati</taxon>
        <taxon>Bacteroidota</taxon>
        <taxon>Cytophagia</taxon>
        <taxon>Cytophagales</taxon>
        <taxon>Flammeovirgaceae</taxon>
        <taxon>Flammeovirga</taxon>
    </lineage>
</organism>
<dbReference type="RefSeq" id="WP_168881553.1">
    <property type="nucleotide sequence ID" value="NZ_JABAIL010000002.1"/>
</dbReference>
<evidence type="ECO:0000256" key="1">
    <source>
        <dbReference type="SAM" id="Phobius"/>
    </source>
</evidence>
<dbReference type="AlphaFoldDB" id="A0A7X8SIH7"/>
<keyword evidence="3" id="KW-1185">Reference proteome</keyword>
<dbReference type="EMBL" id="JABAIL010000002">
    <property type="protein sequence ID" value="NLR90839.1"/>
    <property type="molecule type" value="Genomic_DNA"/>
</dbReference>
<feature type="transmembrane region" description="Helical" evidence="1">
    <location>
        <begin position="25"/>
        <end position="46"/>
    </location>
</feature>
<feature type="transmembrane region" description="Helical" evidence="1">
    <location>
        <begin position="152"/>
        <end position="172"/>
    </location>
</feature>
<feature type="transmembrane region" description="Helical" evidence="1">
    <location>
        <begin position="228"/>
        <end position="247"/>
    </location>
</feature>
<keyword evidence="1" id="KW-0472">Membrane</keyword>
<keyword evidence="1" id="KW-1133">Transmembrane helix</keyword>
<protein>
    <recommendedName>
        <fullName evidence="4">ABC-2 family transporter protein</fullName>
    </recommendedName>
</protein>
<evidence type="ECO:0000313" key="3">
    <source>
        <dbReference type="Proteomes" id="UP000585050"/>
    </source>
</evidence>
<keyword evidence="1" id="KW-0812">Transmembrane</keyword>
<name>A0A7X8SIH7_9BACT</name>
<feature type="transmembrane region" description="Helical" evidence="1">
    <location>
        <begin position="184"/>
        <end position="208"/>
    </location>
</feature>
<proteinExistence type="predicted"/>
<sequence length="254" mass="28431">MESKFNINRISNLFKYELVLLQQPLLLSVVGFALFIIAICALSSTLEPRGVVTHQTLGTIYGLAIGLGGPIISSFSFHRIATKGGALNYLSLPASREEKFFVTFLSTAFFYPITVTLVFLVVELGAKLVWSLFGGSIFLFTVNDMISAEGLLGFTMSYLFVHSFYFLGSSLFRRYAFLKTTVIGFGLFVGFWVVGVIVFLLFFSNGQFENMDYSLQLDEETLQGTIKYVFQVGVSFTILALWILSFLKFKRAEV</sequence>
<reference evidence="2 3" key="1">
    <citation type="submission" date="2020-04" db="EMBL/GenBank/DDBJ databases">
        <title>Flammeovirga sp. SR4, a novel species isolated from seawater.</title>
        <authorList>
            <person name="Wang X."/>
        </authorList>
    </citation>
    <scope>NUCLEOTIDE SEQUENCE [LARGE SCALE GENOMIC DNA]</scope>
    <source>
        <strain evidence="2 3">SR4</strain>
    </source>
</reference>
<feature type="transmembrane region" description="Helical" evidence="1">
    <location>
        <begin position="58"/>
        <end position="80"/>
    </location>
</feature>
<evidence type="ECO:0008006" key="4">
    <source>
        <dbReference type="Google" id="ProtNLM"/>
    </source>
</evidence>